<organism evidence="2 3">
    <name type="scientific">Chitinophaga oryzae</name>
    <dbReference type="NCBI Taxonomy" id="2725414"/>
    <lineage>
        <taxon>Bacteria</taxon>
        <taxon>Pseudomonadati</taxon>
        <taxon>Bacteroidota</taxon>
        <taxon>Chitinophagia</taxon>
        <taxon>Chitinophagales</taxon>
        <taxon>Chitinophagaceae</taxon>
        <taxon>Chitinophaga</taxon>
    </lineage>
</organism>
<dbReference type="SUPFAM" id="SSF47413">
    <property type="entry name" value="lambda repressor-like DNA-binding domains"/>
    <property type="match status" value="1"/>
</dbReference>
<dbReference type="InterPro" id="IPR010982">
    <property type="entry name" value="Lambda_DNA-bd_dom_sf"/>
</dbReference>
<evidence type="ECO:0000259" key="1">
    <source>
        <dbReference type="PROSITE" id="PS50943"/>
    </source>
</evidence>
<sequence length="63" mass="7018">MRVGAHAVSAFVRRIRTSNYSKIEHGIREPSIEALKKIARLFGMTIDELVHPEGKMPRSKSGG</sequence>
<dbReference type="EMBL" id="CP051204">
    <property type="protein sequence ID" value="QJB42807.1"/>
    <property type="molecule type" value="Genomic_DNA"/>
</dbReference>
<accession>A0ABX6LSE7</accession>
<feature type="domain" description="HTH cro/C1-type" evidence="1">
    <location>
        <begin position="18"/>
        <end position="49"/>
    </location>
</feature>
<evidence type="ECO:0000313" key="3">
    <source>
        <dbReference type="Proteomes" id="UP000503144"/>
    </source>
</evidence>
<name>A0ABX6LSE7_9BACT</name>
<evidence type="ECO:0000313" key="2">
    <source>
        <dbReference type="EMBL" id="QJB42807.1"/>
    </source>
</evidence>
<reference evidence="2 3" key="2">
    <citation type="submission" date="2020-09" db="EMBL/GenBank/DDBJ databases">
        <authorList>
            <person name="Kittiwongwattana C."/>
        </authorList>
    </citation>
    <scope>NUCLEOTIDE SEQUENCE [LARGE SCALE GENOMIC DNA]</scope>
    <source>
        <strain evidence="2 3">1303</strain>
    </source>
</reference>
<gene>
    <name evidence="2" type="ORF">HF324_31950</name>
</gene>
<proteinExistence type="predicted"/>
<dbReference type="PROSITE" id="PS50943">
    <property type="entry name" value="HTH_CROC1"/>
    <property type="match status" value="1"/>
</dbReference>
<keyword evidence="3" id="KW-1185">Reference proteome</keyword>
<dbReference type="Gene3D" id="1.10.260.40">
    <property type="entry name" value="lambda repressor-like DNA-binding domains"/>
    <property type="match status" value="1"/>
</dbReference>
<reference evidence="3" key="1">
    <citation type="submission" date="2020-04" db="EMBL/GenBank/DDBJ databases">
        <authorList>
            <person name="Kittiwongwattana C."/>
        </authorList>
    </citation>
    <scope>NUCLEOTIDE SEQUENCE [LARGE SCALE GENOMIC DNA]</scope>
    <source>
        <strain evidence="3">1303</strain>
    </source>
</reference>
<dbReference type="Pfam" id="PF01381">
    <property type="entry name" value="HTH_3"/>
    <property type="match status" value="1"/>
</dbReference>
<protein>
    <submittedName>
        <fullName evidence="2">Helix-turn-helix transcriptional regulator</fullName>
    </submittedName>
</protein>
<dbReference type="Proteomes" id="UP000503144">
    <property type="component" value="Chromosome"/>
</dbReference>
<dbReference type="InterPro" id="IPR001387">
    <property type="entry name" value="Cro/C1-type_HTH"/>
</dbReference>
<dbReference type="CDD" id="cd00093">
    <property type="entry name" value="HTH_XRE"/>
    <property type="match status" value="1"/>
</dbReference>